<dbReference type="Pfam" id="PF01610">
    <property type="entry name" value="DDE_Tnp_ISL3"/>
    <property type="match status" value="1"/>
</dbReference>
<evidence type="ECO:0000313" key="3">
    <source>
        <dbReference type="Proteomes" id="UP001204015"/>
    </source>
</evidence>
<dbReference type="EMBL" id="JAMXLY010000106">
    <property type="protein sequence ID" value="MCO6026644.1"/>
    <property type="molecule type" value="Genomic_DNA"/>
</dbReference>
<dbReference type="InterPro" id="IPR047951">
    <property type="entry name" value="Transpos_ISL3"/>
</dbReference>
<feature type="domain" description="Transposase IS204/IS1001/IS1096/IS1165 DDE" evidence="1">
    <location>
        <begin position="40"/>
        <end position="305"/>
    </location>
</feature>
<organism evidence="2 3">
    <name type="scientific">Segatella cerevisiae</name>
    <dbReference type="NCBI Taxonomy" id="2053716"/>
    <lineage>
        <taxon>Bacteria</taxon>
        <taxon>Pseudomonadati</taxon>
        <taxon>Bacteroidota</taxon>
        <taxon>Bacteroidia</taxon>
        <taxon>Bacteroidales</taxon>
        <taxon>Prevotellaceae</taxon>
        <taxon>Segatella</taxon>
    </lineage>
</organism>
<dbReference type="InterPro" id="IPR002560">
    <property type="entry name" value="Transposase_DDE"/>
</dbReference>
<gene>
    <name evidence="2" type="ORF">NG821_12505</name>
</gene>
<dbReference type="Proteomes" id="UP001204015">
    <property type="component" value="Unassembled WGS sequence"/>
</dbReference>
<evidence type="ECO:0000313" key="2">
    <source>
        <dbReference type="EMBL" id="MCO6026644.1"/>
    </source>
</evidence>
<dbReference type="PANTHER" id="PTHR33498:SF1">
    <property type="entry name" value="TRANSPOSASE FOR INSERTION SEQUENCE ELEMENT IS1557"/>
    <property type="match status" value="1"/>
</dbReference>
<protein>
    <submittedName>
        <fullName evidence="2">Transposase</fullName>
    </submittedName>
</protein>
<proteinExistence type="predicted"/>
<evidence type="ECO:0000259" key="1">
    <source>
        <dbReference type="Pfam" id="PF01610"/>
    </source>
</evidence>
<name>A0ABT1C044_9BACT</name>
<dbReference type="RefSeq" id="WP_252761990.1">
    <property type="nucleotide sequence ID" value="NZ_JAMXLY010000106.1"/>
</dbReference>
<accession>A0ABT1C044</accession>
<reference evidence="2 3" key="1">
    <citation type="submission" date="2022-06" db="EMBL/GenBank/DDBJ databases">
        <title>A taxonomic note on the genus Prevotella: Description of four novel genera and emended description of the genera Hallella and Xylanibacter.</title>
        <authorList>
            <person name="Hitch T.C.A."/>
        </authorList>
    </citation>
    <scope>NUCLEOTIDE SEQUENCE [LARGE SCALE GENOMIC DNA]</scope>
    <source>
        <strain evidence="2 3">DSM 100619</strain>
    </source>
</reference>
<sequence length="311" mass="36518">MKSSTLGNYYKEHLSGFRGWPQLPHADEYLLFGDNMGENLSIDETAFSNGELYTIVTNKDGHGKAGTLIAMVRGTKAEDVCRRLLRLPEGKRKRVRTVTLDMAGSMYRIARRCFPNAQQVVDRFHVQKLMHEALQELRIKYRWEALDRENGKRKAARLQKKAYVPETFANGDTPCQLLARSRYLLFKNPNDWTETQRARAEVLFQEYADIRTFYHLSLHLGQIYSTNYDKDVARPKMALWFNKVEEMKYPQFNTVIETFKQHYERILNFFNQRLTNASAESFNAKLKSFRTTFRGVEDVKFFLYRVAQLYA</sequence>
<comment type="caution">
    <text evidence="2">The sequence shown here is derived from an EMBL/GenBank/DDBJ whole genome shotgun (WGS) entry which is preliminary data.</text>
</comment>
<dbReference type="PANTHER" id="PTHR33498">
    <property type="entry name" value="TRANSPOSASE FOR INSERTION SEQUENCE ELEMENT IS1557"/>
    <property type="match status" value="1"/>
</dbReference>
<keyword evidence="3" id="KW-1185">Reference proteome</keyword>